<feature type="region of interest" description="Disordered" evidence="1">
    <location>
        <begin position="22"/>
        <end position="50"/>
    </location>
</feature>
<gene>
    <name evidence="2" type="ORF">V1477_004720</name>
</gene>
<feature type="compositionally biased region" description="Polar residues" evidence="1">
    <location>
        <begin position="1767"/>
        <end position="1786"/>
    </location>
</feature>
<sequence length="1895" mass="215501">MAKNGRPIVEECNIQEFDKRMRKHNRINKNKERFEETNLPSPPPDPWTSPRCSQAVHNLSVEPPQEEDDIIAYLAGIRTPPPCDSRNSDCLSRNSATSTMAVASIYTEESFEQLDRIYEMAEQILELRDRSSKLFKRVRELERLKVLRTADLRAERAIFANKDISSDLPDEDAGFAESLLDAIISSSRDSQFQRRNPRSPSSSRQRSRSLAMSEQSLPRSPNLGNRSALGIEKAIFRNENSGVPKVSKWTRVKAAFKWERACPNDMTDSNIEQTSTTPSTPTTKYLRIPDIASGNWSCTGELSGPSTPLGRPSSAFSSSEDVFDRQRKYISDSTDRRISRAKEIPKRNESTVCNKSPEDDVTVTIDDDTVQNASEIRETNQEKPLIRITTESSSESQVNISNSKSSSSFDKDAEATLKKPTPTLTITIPSSEEEFRNVSSPESTSPLPSSTLDSGQSSPHQVKARQSAQNLTEFKRQRSIVEESSASKIQRMDSKWNKVRRAFLSNTAFSVPPSPVRVIARQSFLQDESETPRARSCSGSVEDLSKNSLISNTQLETRRDYQALREKLGAEFHQKLIEWERLKRSTGGNTRSTRDAFTPSNGTTPSSPHESLLLAEDRLAPEFKKKLQEWKRSKKGRRASASTESQRVNRRRLTDWQLWRYPSKPETKAQEVMGPRRSCGSVGSTGSIGSDSRLHLCEDFVKRMEAWRRLSEASRRPPSARLGFTSGIVDETEFLALDRILSVFGNIEQETQQDSDWFERRSNLTEKSQNFKSANEILIRTSVGSYRFEGISQEFTRKLYDWEKFRGISPRSSTFRLLGPAYASLIETVNDSTTTDVATTADEEEAFLGGIKRSKSLGSVVEASERTQPFIRRSASLCSLNYLTEKLKGTDFMADSPALVGSERRPNTSVDRIIDDFEPEAVIVDIEDVIEETASPLRRVQPHQTPVYSVAASETTSIAVPLGTVTSSHEPSPAILMEVEDDPNREHWESRNWNLRTDLSIRNSSVPGNWLPFWGEKTHFSAYDKTNPEFEEDRHRRSDHCYQHISDQKTWTNVGWNKTTKYPSDRSFELTQNEQLFDSNEEEYNCMNLKSEVRGIRFGRNNDDNADKTWMMTDECIEDTPVYNVSKSEDIPTRTTGTRTMGEMEEPMLSFIITRSKLATCRYNQELPYEDNEEQRSERKELKRDEDDIDDKNDGKKEIPNGNRNERNLSFSYHHQSGAVDNHTVDNLGNFSGSSTVPSKSESDFFRNNNVGASEISKEEKDIEEKFCKDNKIFPLRQYADFNAMRCSHDFSSSSIIENKYGNSKEIRNTEISKEEEIARKNLSLVKGIETIRKTEQKQYRSFERISTPFKNGNLEYREPTIRTTPLTVSTHRGARCVERIIINEETLKKIVVPTASSDSASSSSKSKKDEPSNTSNNHSDLDEACNDNNKLPLELGSHVVNQNVNNGIRAKQKAESTSRNVFIKTKRMIFSPFRRASHERDIDESTLNRVERPKSKSKSKSRSASPRTSRHETVPRTPLSLPWALRSSSKEPETKDDVPFERRGEERFWFQKYHKRTRSGEERVVQNSKIITEKEEKKISTEKVEISTSTRDKDINKEVAYVEEKKVVEKKDEGQKKDYRNPIDDGYEEIIVRETEQEHYLSEVPIFGIQEEDETERSTITEDKLPSDLVHKLRILSNAAARRDGRIGSCIATTESRSSRIQRAKEGFLSRRGGPLCQSMLEPLTPVTSNQKNDPPSMDDHKDLTLNIENVNRENTNRDPLVDCPTQPSSVSRSPTLSQNSNSKSDLVKSASAGMINVDPDTFGRLASSNRGCESLPRTISKRRDSDGPLARIVNKLRFSKLMRGKDNDDGNMSTISTLCRQSLLIDVRSDLEENYENEDQSDEEEDENSKERR</sequence>
<protein>
    <submittedName>
        <fullName evidence="2">Uncharacterized protein</fullName>
    </submittedName>
</protein>
<reference evidence="2 3" key="1">
    <citation type="journal article" date="2024" name="Ann. Entomol. Soc. Am.">
        <title>Genomic analyses of the southern and eastern yellowjacket wasps (Hymenoptera: Vespidae) reveal evolutionary signatures of social life.</title>
        <authorList>
            <person name="Catto M.A."/>
            <person name="Caine P.B."/>
            <person name="Orr S.E."/>
            <person name="Hunt B.G."/>
            <person name="Goodisman M.A.D."/>
        </authorList>
    </citation>
    <scope>NUCLEOTIDE SEQUENCE [LARGE SCALE GENOMIC DNA]</scope>
    <source>
        <strain evidence="2">232</strain>
        <tissue evidence="2">Head and thorax</tissue>
    </source>
</reference>
<feature type="region of interest" description="Disordered" evidence="1">
    <location>
        <begin position="1713"/>
        <end position="1789"/>
    </location>
</feature>
<name>A0ABD2CNN7_VESMC</name>
<feature type="compositionally biased region" description="Low complexity" evidence="1">
    <location>
        <begin position="439"/>
        <end position="454"/>
    </location>
</feature>
<feature type="region of interest" description="Disordered" evidence="1">
    <location>
        <begin position="187"/>
        <end position="225"/>
    </location>
</feature>
<organism evidence="2 3">
    <name type="scientific">Vespula maculifrons</name>
    <name type="common">Eastern yellow jacket</name>
    <name type="synonym">Wasp</name>
    <dbReference type="NCBI Taxonomy" id="7453"/>
    <lineage>
        <taxon>Eukaryota</taxon>
        <taxon>Metazoa</taxon>
        <taxon>Ecdysozoa</taxon>
        <taxon>Arthropoda</taxon>
        <taxon>Hexapoda</taxon>
        <taxon>Insecta</taxon>
        <taxon>Pterygota</taxon>
        <taxon>Neoptera</taxon>
        <taxon>Endopterygota</taxon>
        <taxon>Hymenoptera</taxon>
        <taxon>Apocrita</taxon>
        <taxon>Aculeata</taxon>
        <taxon>Vespoidea</taxon>
        <taxon>Vespidae</taxon>
        <taxon>Vespinae</taxon>
        <taxon>Vespula</taxon>
    </lineage>
</organism>
<comment type="caution">
    <text evidence="2">The sequence shown here is derived from an EMBL/GenBank/DDBJ whole genome shotgun (WGS) entry which is preliminary data.</text>
</comment>
<keyword evidence="3" id="KW-1185">Reference proteome</keyword>
<dbReference type="Proteomes" id="UP001607303">
    <property type="component" value="Unassembled WGS sequence"/>
</dbReference>
<feature type="region of interest" description="Disordered" evidence="1">
    <location>
        <begin position="628"/>
        <end position="648"/>
    </location>
</feature>
<feature type="compositionally biased region" description="Polar residues" evidence="1">
    <location>
        <begin position="210"/>
        <end position="225"/>
    </location>
</feature>
<feature type="compositionally biased region" description="Polar residues" evidence="1">
    <location>
        <begin position="598"/>
        <end position="609"/>
    </location>
</feature>
<feature type="region of interest" description="Disordered" evidence="1">
    <location>
        <begin position="1166"/>
        <end position="1209"/>
    </location>
</feature>
<feature type="region of interest" description="Disordered" evidence="1">
    <location>
        <begin position="1395"/>
        <end position="1431"/>
    </location>
</feature>
<feature type="compositionally biased region" description="Low complexity" evidence="1">
    <location>
        <begin position="392"/>
        <end position="408"/>
    </location>
</feature>
<feature type="region of interest" description="Disordered" evidence="1">
    <location>
        <begin position="300"/>
        <end position="320"/>
    </location>
</feature>
<evidence type="ECO:0000313" key="2">
    <source>
        <dbReference type="EMBL" id="KAL2746350.1"/>
    </source>
</evidence>
<evidence type="ECO:0000256" key="1">
    <source>
        <dbReference type="SAM" id="MobiDB-lite"/>
    </source>
</evidence>
<accession>A0ABD2CNN7</accession>
<evidence type="ECO:0000313" key="3">
    <source>
        <dbReference type="Proteomes" id="UP001607303"/>
    </source>
</evidence>
<feature type="compositionally biased region" description="Basic and acidic residues" evidence="1">
    <location>
        <begin position="1752"/>
        <end position="1762"/>
    </location>
</feature>
<feature type="region of interest" description="Disordered" evidence="1">
    <location>
        <begin position="368"/>
        <end position="463"/>
    </location>
</feature>
<feature type="region of interest" description="Disordered" evidence="1">
    <location>
        <begin position="1872"/>
        <end position="1895"/>
    </location>
</feature>
<proteinExistence type="predicted"/>
<feature type="compositionally biased region" description="Basic and acidic residues" evidence="1">
    <location>
        <begin position="375"/>
        <end position="385"/>
    </location>
</feature>
<feature type="compositionally biased region" description="Low complexity" evidence="1">
    <location>
        <begin position="1396"/>
        <end position="1405"/>
    </location>
</feature>
<feature type="region of interest" description="Disordered" evidence="1">
    <location>
        <begin position="1481"/>
        <end position="1540"/>
    </location>
</feature>
<feature type="compositionally biased region" description="Acidic residues" evidence="1">
    <location>
        <begin position="1874"/>
        <end position="1895"/>
    </location>
</feature>
<feature type="compositionally biased region" description="Basic and acidic residues" evidence="1">
    <location>
        <begin position="1529"/>
        <end position="1540"/>
    </location>
</feature>
<dbReference type="EMBL" id="JAYRBN010000037">
    <property type="protein sequence ID" value="KAL2746350.1"/>
    <property type="molecule type" value="Genomic_DNA"/>
</dbReference>
<feature type="compositionally biased region" description="Low complexity" evidence="1">
    <location>
        <begin position="418"/>
        <end position="429"/>
    </location>
</feature>
<feature type="compositionally biased region" description="Basic and acidic residues" evidence="1">
    <location>
        <begin position="1174"/>
        <end position="1207"/>
    </location>
</feature>
<feature type="region of interest" description="Disordered" evidence="1">
    <location>
        <begin position="583"/>
        <end position="610"/>
    </location>
</feature>